<keyword evidence="3" id="KW-0863">Zinc-finger</keyword>
<proteinExistence type="predicted"/>
<dbReference type="AlphaFoldDB" id="A0AAE1PVF1"/>
<feature type="compositionally biased region" description="Polar residues" evidence="6">
    <location>
        <begin position="557"/>
        <end position="569"/>
    </location>
</feature>
<feature type="compositionally biased region" description="Basic and acidic residues" evidence="6">
    <location>
        <begin position="140"/>
        <end position="176"/>
    </location>
</feature>
<feature type="domain" description="UBZ4-type" evidence="7">
    <location>
        <begin position="815"/>
        <end position="838"/>
    </location>
</feature>
<dbReference type="SMART" id="SM00734">
    <property type="entry name" value="ZnF_Rad18"/>
    <property type="match status" value="2"/>
</dbReference>
<dbReference type="GO" id="GO:0031593">
    <property type="term" value="F:polyubiquitin modification-dependent protein binding"/>
    <property type="evidence" value="ECO:0007669"/>
    <property type="project" value="TreeGrafter"/>
</dbReference>
<dbReference type="GO" id="GO:0006281">
    <property type="term" value="P:DNA repair"/>
    <property type="evidence" value="ECO:0007669"/>
    <property type="project" value="UniProtKB-KW"/>
</dbReference>
<evidence type="ECO:0000256" key="2">
    <source>
        <dbReference type="ARBA" id="ARBA00022763"/>
    </source>
</evidence>
<gene>
    <name evidence="8" type="ORF">Pmani_013353</name>
</gene>
<dbReference type="GO" id="GO:0003697">
    <property type="term" value="F:single-stranded DNA binding"/>
    <property type="evidence" value="ECO:0007669"/>
    <property type="project" value="InterPro"/>
</dbReference>
<feature type="compositionally biased region" description="Low complexity" evidence="6">
    <location>
        <begin position="227"/>
        <end position="245"/>
    </location>
</feature>
<dbReference type="EMBL" id="JAWZYT010001114">
    <property type="protein sequence ID" value="KAK4315436.1"/>
    <property type="molecule type" value="Genomic_DNA"/>
</dbReference>
<feature type="region of interest" description="Disordered" evidence="6">
    <location>
        <begin position="530"/>
        <end position="578"/>
    </location>
</feature>
<feature type="compositionally biased region" description="Basic and acidic residues" evidence="6">
    <location>
        <begin position="643"/>
        <end position="665"/>
    </location>
</feature>
<accession>A0AAE1PVF1</accession>
<dbReference type="PANTHER" id="PTHR21220:SF0">
    <property type="entry name" value="DNA-DEPENDENT METALLOPROTEASE SPRTN"/>
    <property type="match status" value="1"/>
</dbReference>
<keyword evidence="4" id="KW-0862">Zinc</keyword>
<dbReference type="Pfam" id="PF22934">
    <property type="entry name" value="SPRTN_ZBD"/>
    <property type="match status" value="1"/>
</dbReference>
<evidence type="ECO:0000256" key="1">
    <source>
        <dbReference type="ARBA" id="ARBA00022723"/>
    </source>
</evidence>
<feature type="compositionally biased region" description="Polar residues" evidence="6">
    <location>
        <begin position="129"/>
        <end position="139"/>
    </location>
</feature>
<sequence>MRYRCAGKTLYKRKRGQHSTCTIRLSEPLLSQRPHSDTVNTLLIYHSFRREVDMYRVHVYRCDGPCVKRRPFYGVLRRAVPRPPGPSDPWYERHRMECGGTFRKVAGFGDNDLTNKDSHGLPQELGATRPNSLRNFNNNKDSKGDNEVTNKDSKRDNEVTNRDSKRDNEVTNKDSKGMGGKKGWMKSYGHVSRNTASTALSSTSGWDQGKGSSIRTHDSPYSVTKYTTPTSSHSPSSHITTFTSGQSTTLTLDHSTSSHITTGRNNLDPVSRNLQFCFGLTGEKEEESVVARIKAKYSHNKQSILLSREEIQKTKRYEGGKGQPLEVCALVNGRINNSYIPINNQNLNIHKYIDRYRKALASLGPQDKTSRTSAHYKPIDYEPSTLVSSHQKELLYESMVSKMKDKYSDNRQANLSSGKEMQPSNNYGEKGQPLKVFALVNGKINNSYIPINNQNLNIHKYIYKYRKALASLDPGYKTSRTPSHHKLHTQPNRKVSSQDAGIGESHLESTKLRGKSTISGEDKCIRSFNESDTRSQLHLSPSLSHSNTPWQPHFRSPSHSSPISDNTIHNTTSTLSDTNTTSCPMCGITLAVVVYNEHLEGCFGSDLTLELDENDFTVEGVDDALAGWSGGDNGDSGNKRNKPFGDTRNRGDKRNKPLGDNYGDRDNVKKWEEWQMTECPNCGSMILLDEMNFHVQFCDDEEETDDESSAQITPNKKCFLNTGEPKTSTQNLSGESSGPKTSTQTLSRKSSNLLAPQKRPPNPDASNTEQQLFIGHSDKREDSPWKKLLAQKSNKDIHLLPGDSEQQTKFNEVVRVTCPSCLEQVNESCIQSHLDLCLDFLTQEF</sequence>
<dbReference type="GO" id="GO:0005634">
    <property type="term" value="C:nucleus"/>
    <property type="evidence" value="ECO:0007669"/>
    <property type="project" value="TreeGrafter"/>
</dbReference>
<evidence type="ECO:0000256" key="6">
    <source>
        <dbReference type="SAM" id="MobiDB-lite"/>
    </source>
</evidence>
<dbReference type="Proteomes" id="UP001292094">
    <property type="component" value="Unassembled WGS sequence"/>
</dbReference>
<evidence type="ECO:0000256" key="4">
    <source>
        <dbReference type="ARBA" id="ARBA00022833"/>
    </source>
</evidence>
<evidence type="ECO:0000313" key="8">
    <source>
        <dbReference type="EMBL" id="KAK4315436.1"/>
    </source>
</evidence>
<dbReference type="PANTHER" id="PTHR21220">
    <property type="entry name" value="DNA-DEPENDENT METALLOPROTEASE SPRTN"/>
    <property type="match status" value="1"/>
</dbReference>
<feature type="region of interest" description="Disordered" evidence="6">
    <location>
        <begin position="704"/>
        <end position="769"/>
    </location>
</feature>
<evidence type="ECO:0000256" key="3">
    <source>
        <dbReference type="ARBA" id="ARBA00022771"/>
    </source>
</evidence>
<keyword evidence="5" id="KW-0234">DNA repair</keyword>
<reference evidence="8" key="1">
    <citation type="submission" date="2023-11" db="EMBL/GenBank/DDBJ databases">
        <title>Genome assemblies of two species of porcelain crab, Petrolisthes cinctipes and Petrolisthes manimaculis (Anomura: Porcellanidae).</title>
        <authorList>
            <person name="Angst P."/>
        </authorList>
    </citation>
    <scope>NUCLEOTIDE SEQUENCE</scope>
    <source>
        <strain evidence="8">PB745_02</strain>
        <tissue evidence="8">Gill</tissue>
    </source>
</reference>
<protein>
    <recommendedName>
        <fullName evidence="7">UBZ4-type domain-containing protein</fullName>
    </recommendedName>
</protein>
<feature type="domain" description="UBZ4-type" evidence="7">
    <location>
        <begin position="676"/>
        <end position="699"/>
    </location>
</feature>
<dbReference type="GO" id="GO:0004222">
    <property type="term" value="F:metalloendopeptidase activity"/>
    <property type="evidence" value="ECO:0007669"/>
    <property type="project" value="InterPro"/>
</dbReference>
<keyword evidence="9" id="KW-1185">Reference proteome</keyword>
<feature type="region of interest" description="Disordered" evidence="6">
    <location>
        <begin position="475"/>
        <end position="514"/>
    </location>
</feature>
<name>A0AAE1PVF1_9EUCA</name>
<evidence type="ECO:0000313" key="9">
    <source>
        <dbReference type="Proteomes" id="UP001292094"/>
    </source>
</evidence>
<organism evidence="8 9">
    <name type="scientific">Petrolisthes manimaculis</name>
    <dbReference type="NCBI Taxonomy" id="1843537"/>
    <lineage>
        <taxon>Eukaryota</taxon>
        <taxon>Metazoa</taxon>
        <taxon>Ecdysozoa</taxon>
        <taxon>Arthropoda</taxon>
        <taxon>Crustacea</taxon>
        <taxon>Multicrustacea</taxon>
        <taxon>Malacostraca</taxon>
        <taxon>Eumalacostraca</taxon>
        <taxon>Eucarida</taxon>
        <taxon>Decapoda</taxon>
        <taxon>Pleocyemata</taxon>
        <taxon>Anomura</taxon>
        <taxon>Galatheoidea</taxon>
        <taxon>Porcellanidae</taxon>
        <taxon>Petrolisthes</taxon>
    </lineage>
</organism>
<evidence type="ECO:0000259" key="7">
    <source>
        <dbReference type="SMART" id="SM00734"/>
    </source>
</evidence>
<dbReference type="InterPro" id="IPR055220">
    <property type="entry name" value="SPRTN_ZBD"/>
</dbReference>
<feature type="region of interest" description="Disordered" evidence="6">
    <location>
        <begin position="109"/>
        <end position="245"/>
    </location>
</feature>
<comment type="caution">
    <text evidence="8">The sequence shown here is derived from an EMBL/GenBank/DDBJ whole genome shotgun (WGS) entry which is preliminary data.</text>
</comment>
<dbReference type="InterPro" id="IPR044245">
    <property type="entry name" value="Spartan"/>
</dbReference>
<keyword evidence="2" id="KW-0227">DNA damage</keyword>
<evidence type="ECO:0000256" key="5">
    <source>
        <dbReference type="ARBA" id="ARBA00023204"/>
    </source>
</evidence>
<dbReference type="InterPro" id="IPR006642">
    <property type="entry name" value="Rad18_UBZ4"/>
</dbReference>
<feature type="compositionally biased region" description="Polar residues" evidence="6">
    <location>
        <begin position="489"/>
        <end position="499"/>
    </location>
</feature>
<feature type="compositionally biased region" description="Polar residues" evidence="6">
    <location>
        <begin position="192"/>
        <end position="226"/>
    </location>
</feature>
<feature type="region of interest" description="Disordered" evidence="6">
    <location>
        <begin position="627"/>
        <end position="665"/>
    </location>
</feature>
<dbReference type="GO" id="GO:0008270">
    <property type="term" value="F:zinc ion binding"/>
    <property type="evidence" value="ECO:0007669"/>
    <property type="project" value="UniProtKB-KW"/>
</dbReference>
<feature type="compositionally biased region" description="Polar residues" evidence="6">
    <location>
        <begin position="724"/>
        <end position="754"/>
    </location>
</feature>
<keyword evidence="1" id="KW-0479">Metal-binding</keyword>
<feature type="compositionally biased region" description="Low complexity" evidence="6">
    <location>
        <begin position="536"/>
        <end position="546"/>
    </location>
</feature>